<dbReference type="PANTHER" id="PTHR30313:SF2">
    <property type="entry name" value="DNA PRIMASE"/>
    <property type="match status" value="1"/>
</dbReference>
<dbReference type="SUPFAM" id="SSF52540">
    <property type="entry name" value="P-loop containing nucleoside triphosphate hydrolases"/>
    <property type="match status" value="2"/>
</dbReference>
<evidence type="ECO:0000313" key="3">
    <source>
        <dbReference type="EMBL" id="NEK95178.1"/>
    </source>
</evidence>
<dbReference type="InterPro" id="IPR027417">
    <property type="entry name" value="P-loop_NTPase"/>
</dbReference>
<dbReference type="GO" id="GO:0005737">
    <property type="term" value="C:cytoplasm"/>
    <property type="evidence" value="ECO:0007669"/>
    <property type="project" value="TreeGrafter"/>
</dbReference>
<protein>
    <submittedName>
        <fullName evidence="3">Relaxase domain-containing protein</fullName>
    </submittedName>
</protein>
<reference evidence="4 6" key="2">
    <citation type="submission" date="2020-02" db="EMBL/GenBank/DDBJ databases">
        <title>The WGS of Modestobacter muralis DSM 100205.</title>
        <authorList>
            <person name="Jiang Z."/>
        </authorList>
    </citation>
    <scope>NUCLEOTIDE SEQUENCE [LARGE SCALE GENOMIC DNA]</scope>
    <source>
        <strain evidence="4 6">DSM 100205</strain>
    </source>
</reference>
<dbReference type="CDD" id="cd03364">
    <property type="entry name" value="TOPRIM_DnaG_primases"/>
    <property type="match status" value="1"/>
</dbReference>
<dbReference type="Gene3D" id="3.40.50.300">
    <property type="entry name" value="P-loop containing nucleotide triphosphate hydrolases"/>
    <property type="match status" value="2"/>
</dbReference>
<dbReference type="Gene3D" id="3.40.1360.10">
    <property type="match status" value="1"/>
</dbReference>
<dbReference type="SMART" id="SM00493">
    <property type="entry name" value="TOPRIM"/>
    <property type="match status" value="1"/>
</dbReference>
<evidence type="ECO:0000259" key="2">
    <source>
        <dbReference type="SMART" id="SM00493"/>
    </source>
</evidence>
<dbReference type="GO" id="GO:0006269">
    <property type="term" value="P:DNA replication, synthesis of primer"/>
    <property type="evidence" value="ECO:0007669"/>
    <property type="project" value="TreeGrafter"/>
</dbReference>
<accession>A0A6P0F190</accession>
<dbReference type="Pfam" id="PF13155">
    <property type="entry name" value="Toprim_2"/>
    <property type="match status" value="1"/>
</dbReference>
<feature type="region of interest" description="Disordered" evidence="1">
    <location>
        <begin position="1786"/>
        <end position="1815"/>
    </location>
</feature>
<dbReference type="Pfam" id="PF08275">
    <property type="entry name" value="DNAG_N"/>
    <property type="match status" value="1"/>
</dbReference>
<dbReference type="SUPFAM" id="SSF56731">
    <property type="entry name" value="DNA primase core"/>
    <property type="match status" value="1"/>
</dbReference>
<comment type="caution">
    <text evidence="3">The sequence shown here is derived from an EMBL/GenBank/DDBJ whole genome shotgun (WGS) entry which is preliminary data.</text>
</comment>
<organism evidence="3 5">
    <name type="scientific">Modestobacter muralis</name>
    <dbReference type="NCBI Taxonomy" id="1608614"/>
    <lineage>
        <taxon>Bacteria</taxon>
        <taxon>Bacillati</taxon>
        <taxon>Actinomycetota</taxon>
        <taxon>Actinomycetes</taxon>
        <taxon>Geodermatophilales</taxon>
        <taxon>Geodermatophilaceae</taxon>
        <taxon>Modestobacter</taxon>
    </lineage>
</organism>
<dbReference type="NCBIfam" id="NF041492">
    <property type="entry name" value="MobF"/>
    <property type="match status" value="1"/>
</dbReference>
<evidence type="ECO:0000313" key="4">
    <source>
        <dbReference type="EMBL" id="NEN52066.1"/>
    </source>
</evidence>
<dbReference type="Pfam" id="PF08751">
    <property type="entry name" value="TrwC"/>
    <property type="match status" value="1"/>
</dbReference>
<dbReference type="Gene3D" id="3.90.980.10">
    <property type="entry name" value="DNA primase, catalytic core, N-terminal domain"/>
    <property type="match status" value="1"/>
</dbReference>
<dbReference type="InterPro" id="IPR006171">
    <property type="entry name" value="TOPRIM_dom"/>
</dbReference>
<dbReference type="Pfam" id="PF13604">
    <property type="entry name" value="AAA_30"/>
    <property type="match status" value="1"/>
</dbReference>
<dbReference type="InterPro" id="IPR050219">
    <property type="entry name" value="DnaG_primase"/>
</dbReference>
<dbReference type="CDD" id="cd18809">
    <property type="entry name" value="SF1_C_RecD"/>
    <property type="match status" value="1"/>
</dbReference>
<evidence type="ECO:0000313" key="5">
    <source>
        <dbReference type="Proteomes" id="UP000468828"/>
    </source>
</evidence>
<feature type="domain" description="Toprim" evidence="2">
    <location>
        <begin position="1600"/>
        <end position="1677"/>
    </location>
</feature>
<dbReference type="InterPro" id="IPR034151">
    <property type="entry name" value="TOPRIM_DnaG_bac"/>
</dbReference>
<evidence type="ECO:0000313" key="6">
    <source>
        <dbReference type="Proteomes" id="UP000471152"/>
    </source>
</evidence>
<dbReference type="InterPro" id="IPR014862">
    <property type="entry name" value="TrwC"/>
</dbReference>
<evidence type="ECO:0000256" key="1">
    <source>
        <dbReference type="SAM" id="MobiDB-lite"/>
    </source>
</evidence>
<dbReference type="Gene3D" id="2.30.30.940">
    <property type="match status" value="1"/>
</dbReference>
<dbReference type="InterPro" id="IPR037068">
    <property type="entry name" value="DNA_primase_core_N_sf"/>
</dbReference>
<reference evidence="3 5" key="1">
    <citation type="submission" date="2020-01" db="EMBL/GenBank/DDBJ databases">
        <title>the WGS Modestobacter muralis CPCC 204518.</title>
        <authorList>
            <person name="Jiang Z."/>
        </authorList>
    </citation>
    <scope>NUCLEOTIDE SEQUENCE [LARGE SCALE GENOMIC DNA]</scope>
    <source>
        <strain evidence="3 5">DSM 100205</strain>
    </source>
</reference>
<dbReference type="Proteomes" id="UP000471152">
    <property type="component" value="Unassembled WGS sequence"/>
</dbReference>
<dbReference type="EMBL" id="JAAGWB010000038">
    <property type="protein sequence ID" value="NEN52066.1"/>
    <property type="molecule type" value="Genomic_DNA"/>
</dbReference>
<dbReference type="InterPro" id="IPR013264">
    <property type="entry name" value="DNAG_N"/>
</dbReference>
<proteinExistence type="predicted"/>
<dbReference type="EMBL" id="JAAGWH010000036">
    <property type="protein sequence ID" value="NEK95178.1"/>
    <property type="molecule type" value="Genomic_DNA"/>
</dbReference>
<dbReference type="Proteomes" id="UP000468828">
    <property type="component" value="Unassembled WGS sequence"/>
</dbReference>
<gene>
    <name evidence="4" type="ORF">G3R41_14150</name>
    <name evidence="3" type="ORF">GCU67_13500</name>
</gene>
<feature type="region of interest" description="Disordered" evidence="1">
    <location>
        <begin position="1416"/>
        <end position="1444"/>
    </location>
</feature>
<dbReference type="PANTHER" id="PTHR30313">
    <property type="entry name" value="DNA PRIMASE"/>
    <property type="match status" value="1"/>
</dbReference>
<dbReference type="SUPFAM" id="SSF55464">
    <property type="entry name" value="Origin of replication-binding domain, RBD-like"/>
    <property type="match status" value="1"/>
</dbReference>
<keyword evidence="5" id="KW-1185">Reference proteome</keyword>
<name>A0A6P0F190_9ACTN</name>
<sequence>MMTLHKLTAGDGYTYLTRQVAAHDATEQQFGSLGQYYSDKGEAPGIWMGRGLAGVPDFPVGSTVTEAQMLALFGQGRHPNADQIQRAAQLAGMAPEGVDQASRLGKPYLVFEQANEFRRRSAIEFREYNSARGLAAVTPVPAEERARIRTALARTMFVESYDRPPLDARELSGHLARISRQATTAVAGYDLTFSPVKSVSTLWAIAHREIATVIEQAHADAVADTLAWLEDHVAYTRTGHQGVAQVDVRGLIAASFTHRDSRAGDPDLHTHVAISNKVQTLDGRWLALDGRPLHKNVVAASERYNTRLEALLVDRLGVRFADRPGTDTDTGKRPVREIVGVDGPLPRFWSSRRTVIDTRRAVLSAQFQLDHGRPPTMKESVALAQQANLETRQSKHEPRSYAQQRASWRTEALAVLGGDDRLKSYLAGVFRGESPRKAQPATDAWVNETAAMLLSVVASARATWRESHVRAEAERRTRAAGITLPDVDRAVDAIVAAALSPRLSIQLGAQEPVAEPAALRRSDGTSVFTVAGSARYTSSEVLTAERAVLAGARRRDGRVTPASSVDLALLESVANGVELNPGQAQLVHELATSGARVQLALAPAGTGKTTALRALAAAWRAGGGTVVGLAPSAAASAVLREQLGADTDTLAKLVHAVTNGPDVPSWVTSIGPDTLVVVDEAGMASTPDLARMVEFVVDAGGSVRLVGDDRQLAAIGAGGLLRDLAASHGAVSLTQVVRFTDPDTGAPNHAEGAASLALRDGDPAALAYYIDHGRVHVGDLPTVTDGAYTAWAADRAAGRDAIMLAPTRDLVAELNNRARDERLARLPAPAGPEVGLADAGRASAGDAVITRRNERTLPIGATDWVKNGDRWTVTEVHASGALGVVHRRTGRHVTLPADYVREHVTLGYATTVHGAQGVTADSCYAIATGAESRQLLYVALTRGRHANHVFLPVAGDGHPHGLVTRDALLPPTAVDLLSRVLARDDAPTSATSTVQELVDPATQLHDSAGRYRHALTVAAEERLGSAGLAAIDTAADAAVAGLTAQDAYPVLRAHLALCAVAGRDPAQVLREVLAAPRGLDDARDVAAVLDWRIDPTGRHSTGAGPLPWLPTVPEPLSGDLAWGPYLDDRADRVTDLASAVAALARSWTPASAPLWARPLLDRDVALVADLAVWRSAHGIEDADRRPTGPALPAAADARSQRRLDARVAHVLGEPGTVATRWTSLVDPIDPRIAADPYWPVLAERLSTAERAGIDVAALVRTTTSRALPDEQPAAALWWRLTSHLSPAVLAADSASARTLRPGWTSGLSAVVGNVAADRVVTDPQWPALVAAVGRGSDGGWEPAQLLSTAYDLLRAGQPDDDSPLPHELTTALLWRIGLLIEPIPAAGAGTPVPTVLDQPPASHDASGADWMVGLAEPDDTEHAPEPLDNDPGEPAATESVDEVGSSGVARKRLLELNQQAATFFTAAYQGSWAPAYLTDRLGSDLIDDERFTVGYAPTGWTSLTDHLRDLGASDDEIVAAGLGSHASTGHVIDRFRDRIVFAIRDGDEIPGWIGRRNPAHDGEGAKPVPKYLNTAETDLFIKGNELYGLTEGASALADGATPVLVEGPLDTLAVTLAGEGEFVGIAPLGVAFTDAQADRLRPLIGDGRPQVIVATDADPAGQLAADRIFWQLTERGADPRHLAVPNGKDPAELLETAGAAVLRRALADSASLASELIDARIDAYADRLDTVEGQVLATRRATEVIAALPTDSWPRHLTDVVVHTGVAPGIALSEVFDAARGIRVAPGRQGSGDVGSTAGSEQPASSDAGWTAGRGQPAGALTIALEAAQRSAVGVRPPARQGVRQRR</sequence>